<dbReference type="Proteomes" id="UP000515465">
    <property type="component" value="Plasmid p_1"/>
</dbReference>
<keyword evidence="1" id="KW-0614">Plasmid</keyword>
<evidence type="ECO:0000313" key="2">
    <source>
        <dbReference type="Proteomes" id="UP000515465"/>
    </source>
</evidence>
<dbReference type="AlphaFoldDB" id="A0A7G6T5T5"/>
<geneLocation type="plasmid" evidence="1 2">
    <name>p_1</name>
</geneLocation>
<gene>
    <name evidence="1" type="ORF">HB778_39260</name>
</gene>
<protein>
    <submittedName>
        <fullName evidence="1">Uncharacterized protein</fullName>
    </submittedName>
</protein>
<reference evidence="2" key="1">
    <citation type="journal article" date="2020" name="Mol. Plant Microbe">
        <title>Rhizobial microsymbionts of the narrowly endemic Oxytropis species growing in Kamchatka are characterized by significant genetic diversity and possess a set of genes that are associated with T3SS and T6SS secretion systems and can affect the development of symbiosis.</title>
        <authorList>
            <person name="Safronova V."/>
            <person name="Guro P."/>
            <person name="Sazanova A."/>
            <person name="Kuznetsova I."/>
            <person name="Belimov A."/>
            <person name="Yakubov V."/>
            <person name="Chirak E."/>
            <person name="Afonin A."/>
            <person name="Gogolev Y."/>
            <person name="Andronov E."/>
            <person name="Tikhonovich I."/>
        </authorList>
    </citation>
    <scope>NUCLEOTIDE SEQUENCE [LARGE SCALE GENOMIC DNA]</scope>
    <source>
        <strain evidence="2">583</strain>
        <plasmid evidence="2">p_1</plasmid>
    </source>
</reference>
<proteinExistence type="predicted"/>
<sequence length="184" mass="19627">MSQPAPDLSELLTELAATTDLSAEAVAHAIEAYPAHREEILRFAIEWHAGAESDDSNVPPLPGPDLSAFGLEPIIDPFAGRTGAELNAAAAACDIPVSILIKLEQRSIEVGTVPLLLLRSLSAFLGTQLNNLLGFLSLDPTLSTSASYRSDKPPEVAPRVSFASAIRSTKMDEGQRARWLALIE</sequence>
<evidence type="ECO:0000313" key="1">
    <source>
        <dbReference type="EMBL" id="QND62117.1"/>
    </source>
</evidence>
<dbReference type="EMBL" id="CP050299">
    <property type="protein sequence ID" value="QND62117.1"/>
    <property type="molecule type" value="Genomic_DNA"/>
</dbReference>
<name>A0A7G6T5T5_9HYPH</name>
<accession>A0A7G6T5T5</accession>
<dbReference type="RefSeq" id="WP_183465839.1">
    <property type="nucleotide sequence ID" value="NZ_CP050299.1"/>
</dbReference>
<organism evidence="1 2">
    <name type="scientific">Mesorhizobium huakuii</name>
    <dbReference type="NCBI Taxonomy" id="28104"/>
    <lineage>
        <taxon>Bacteria</taxon>
        <taxon>Pseudomonadati</taxon>
        <taxon>Pseudomonadota</taxon>
        <taxon>Alphaproteobacteria</taxon>
        <taxon>Hyphomicrobiales</taxon>
        <taxon>Phyllobacteriaceae</taxon>
        <taxon>Mesorhizobium</taxon>
    </lineage>
</organism>